<dbReference type="Proteomes" id="UP001163823">
    <property type="component" value="Chromosome 4"/>
</dbReference>
<keyword evidence="10" id="KW-0472">Membrane</keyword>
<keyword evidence="8" id="KW-0067">ATP-binding</keyword>
<evidence type="ECO:0000313" key="15">
    <source>
        <dbReference type="Proteomes" id="UP001163823"/>
    </source>
</evidence>
<evidence type="ECO:0000256" key="11">
    <source>
        <dbReference type="ARBA" id="ARBA00047899"/>
    </source>
</evidence>
<evidence type="ECO:0000256" key="10">
    <source>
        <dbReference type="ARBA" id="ARBA00023136"/>
    </source>
</evidence>
<evidence type="ECO:0000256" key="3">
    <source>
        <dbReference type="ARBA" id="ARBA00022553"/>
    </source>
</evidence>
<keyword evidence="3" id="KW-0597">Phosphoprotein</keyword>
<dbReference type="InterPro" id="IPR000719">
    <property type="entry name" value="Prot_kinase_dom"/>
</dbReference>
<evidence type="ECO:0000256" key="12">
    <source>
        <dbReference type="ARBA" id="ARBA00048679"/>
    </source>
</evidence>
<keyword evidence="7 14" id="KW-0418">Kinase</keyword>
<dbReference type="EC" id="2.7.11.1" evidence="2"/>
<dbReference type="Gene3D" id="1.10.510.10">
    <property type="entry name" value="Transferase(Phosphotransferase) domain 1"/>
    <property type="match status" value="1"/>
</dbReference>
<reference evidence="14" key="1">
    <citation type="journal article" date="2023" name="Science">
        <title>Elucidation of the pathway for biosynthesis of saponin adjuvants from the soapbark tree.</title>
        <authorList>
            <person name="Reed J."/>
            <person name="Orme A."/>
            <person name="El-Demerdash A."/>
            <person name="Owen C."/>
            <person name="Martin L.B.B."/>
            <person name="Misra R.C."/>
            <person name="Kikuchi S."/>
            <person name="Rejzek M."/>
            <person name="Martin A.C."/>
            <person name="Harkess A."/>
            <person name="Leebens-Mack J."/>
            <person name="Louveau T."/>
            <person name="Stephenson M.J."/>
            <person name="Osbourn A."/>
        </authorList>
    </citation>
    <scope>NUCLEOTIDE SEQUENCE</scope>
    <source>
        <strain evidence="14">S10</strain>
    </source>
</reference>
<dbReference type="AlphaFoldDB" id="A0AAD7Q1N0"/>
<keyword evidence="6" id="KW-0547">Nucleotide-binding</keyword>
<evidence type="ECO:0000256" key="4">
    <source>
        <dbReference type="ARBA" id="ARBA00022679"/>
    </source>
</evidence>
<keyword evidence="5" id="KW-0812">Transmembrane</keyword>
<evidence type="ECO:0000313" key="14">
    <source>
        <dbReference type="EMBL" id="KAJ7973217.1"/>
    </source>
</evidence>
<dbReference type="GO" id="GO:0004674">
    <property type="term" value="F:protein serine/threonine kinase activity"/>
    <property type="evidence" value="ECO:0007669"/>
    <property type="project" value="UniProtKB-EC"/>
</dbReference>
<dbReference type="PROSITE" id="PS50011">
    <property type="entry name" value="PROTEIN_KINASE_DOM"/>
    <property type="match status" value="1"/>
</dbReference>
<organism evidence="14 15">
    <name type="scientific">Quillaja saponaria</name>
    <name type="common">Soap bark tree</name>
    <dbReference type="NCBI Taxonomy" id="32244"/>
    <lineage>
        <taxon>Eukaryota</taxon>
        <taxon>Viridiplantae</taxon>
        <taxon>Streptophyta</taxon>
        <taxon>Embryophyta</taxon>
        <taxon>Tracheophyta</taxon>
        <taxon>Spermatophyta</taxon>
        <taxon>Magnoliopsida</taxon>
        <taxon>eudicotyledons</taxon>
        <taxon>Gunneridae</taxon>
        <taxon>Pentapetalae</taxon>
        <taxon>rosids</taxon>
        <taxon>fabids</taxon>
        <taxon>Fabales</taxon>
        <taxon>Quillajaceae</taxon>
        <taxon>Quillaja</taxon>
    </lineage>
</organism>
<evidence type="ECO:0000256" key="6">
    <source>
        <dbReference type="ARBA" id="ARBA00022741"/>
    </source>
</evidence>
<evidence type="ECO:0000256" key="2">
    <source>
        <dbReference type="ARBA" id="ARBA00012513"/>
    </source>
</evidence>
<dbReference type="Pfam" id="PF00069">
    <property type="entry name" value="Pkinase"/>
    <property type="match status" value="1"/>
</dbReference>
<keyword evidence="15" id="KW-1185">Reference proteome</keyword>
<dbReference type="PANTHER" id="PTHR47984:SF14">
    <property type="entry name" value="OS01G0323000 PROTEIN"/>
    <property type="match status" value="1"/>
</dbReference>
<sequence>MRHHGYLTWDARMKVLLGTAKAPAYLHEATELKVVHLNNKSSNILIDDDFNAKVSDFGLVKLLGAGKSHGTTRVMGTFGCVALEYANSGLLNLIKEVVDPDIDVRPSTRALKQALMTALRCVDPDSKKRSKMGQVARILESEEYPIPREDRRHRRTQAGAWKLRHRGNMLIPTRVRTRVQDLLTVGGNRAYKSLKLSGQWDVYSERVILSKKFELLKFLGLPT</sequence>
<protein>
    <recommendedName>
        <fullName evidence="2">non-specific serine/threonine protein kinase</fullName>
        <ecNumber evidence="2">2.7.11.1</ecNumber>
    </recommendedName>
</protein>
<gene>
    <name evidence="14" type="ORF">O6P43_010991</name>
</gene>
<evidence type="ECO:0000256" key="7">
    <source>
        <dbReference type="ARBA" id="ARBA00022777"/>
    </source>
</evidence>
<dbReference type="InterPro" id="IPR011009">
    <property type="entry name" value="Kinase-like_dom_sf"/>
</dbReference>
<comment type="caution">
    <text evidence="14">The sequence shown here is derived from an EMBL/GenBank/DDBJ whole genome shotgun (WGS) entry which is preliminary data.</text>
</comment>
<comment type="catalytic activity">
    <reaction evidence="12">
        <text>L-seryl-[protein] + ATP = O-phospho-L-seryl-[protein] + ADP + H(+)</text>
        <dbReference type="Rhea" id="RHEA:17989"/>
        <dbReference type="Rhea" id="RHEA-COMP:9863"/>
        <dbReference type="Rhea" id="RHEA-COMP:11604"/>
        <dbReference type="ChEBI" id="CHEBI:15378"/>
        <dbReference type="ChEBI" id="CHEBI:29999"/>
        <dbReference type="ChEBI" id="CHEBI:30616"/>
        <dbReference type="ChEBI" id="CHEBI:83421"/>
        <dbReference type="ChEBI" id="CHEBI:456216"/>
        <dbReference type="EC" id="2.7.11.1"/>
    </reaction>
</comment>
<dbReference type="InterPro" id="IPR052232">
    <property type="entry name" value="RLK_Ser/Thr-Kinase"/>
</dbReference>
<evidence type="ECO:0000256" key="9">
    <source>
        <dbReference type="ARBA" id="ARBA00022989"/>
    </source>
</evidence>
<proteinExistence type="predicted"/>
<accession>A0AAD7Q1N0</accession>
<dbReference type="KEGG" id="qsa:O6P43_010991"/>
<dbReference type="EMBL" id="JARAOO010000004">
    <property type="protein sequence ID" value="KAJ7973217.1"/>
    <property type="molecule type" value="Genomic_DNA"/>
</dbReference>
<comment type="catalytic activity">
    <reaction evidence="11">
        <text>L-threonyl-[protein] + ATP = O-phospho-L-threonyl-[protein] + ADP + H(+)</text>
        <dbReference type="Rhea" id="RHEA:46608"/>
        <dbReference type="Rhea" id="RHEA-COMP:11060"/>
        <dbReference type="Rhea" id="RHEA-COMP:11605"/>
        <dbReference type="ChEBI" id="CHEBI:15378"/>
        <dbReference type="ChEBI" id="CHEBI:30013"/>
        <dbReference type="ChEBI" id="CHEBI:30616"/>
        <dbReference type="ChEBI" id="CHEBI:61977"/>
        <dbReference type="ChEBI" id="CHEBI:456216"/>
        <dbReference type="EC" id="2.7.11.1"/>
    </reaction>
</comment>
<name>A0AAD7Q1N0_QUISA</name>
<dbReference type="PANTHER" id="PTHR47984">
    <property type="entry name" value="OS01G0323000 PROTEIN"/>
    <property type="match status" value="1"/>
</dbReference>
<keyword evidence="4" id="KW-0808">Transferase</keyword>
<evidence type="ECO:0000259" key="13">
    <source>
        <dbReference type="PROSITE" id="PS50011"/>
    </source>
</evidence>
<evidence type="ECO:0000256" key="8">
    <source>
        <dbReference type="ARBA" id="ARBA00022840"/>
    </source>
</evidence>
<dbReference type="SUPFAM" id="SSF56112">
    <property type="entry name" value="Protein kinase-like (PK-like)"/>
    <property type="match status" value="1"/>
</dbReference>
<keyword evidence="9" id="KW-1133">Transmembrane helix</keyword>
<comment type="subcellular location">
    <subcellularLocation>
        <location evidence="1">Membrane</location>
        <topology evidence="1">Single-pass membrane protein</topology>
    </subcellularLocation>
</comment>
<dbReference type="GO" id="GO:0005524">
    <property type="term" value="F:ATP binding"/>
    <property type="evidence" value="ECO:0007669"/>
    <property type="project" value="UniProtKB-KW"/>
</dbReference>
<feature type="domain" description="Protein kinase" evidence="13">
    <location>
        <begin position="1"/>
        <end position="223"/>
    </location>
</feature>
<evidence type="ECO:0000256" key="1">
    <source>
        <dbReference type="ARBA" id="ARBA00004167"/>
    </source>
</evidence>
<evidence type="ECO:0000256" key="5">
    <source>
        <dbReference type="ARBA" id="ARBA00022692"/>
    </source>
</evidence>
<dbReference type="GO" id="GO:0016020">
    <property type="term" value="C:membrane"/>
    <property type="evidence" value="ECO:0007669"/>
    <property type="project" value="UniProtKB-SubCell"/>
</dbReference>